<evidence type="ECO:0000256" key="1">
    <source>
        <dbReference type="SAM" id="MobiDB-lite"/>
    </source>
</evidence>
<accession>A0A645D7D8</accession>
<dbReference type="AlphaFoldDB" id="A0A645D7D8"/>
<reference evidence="2" key="1">
    <citation type="submission" date="2019-08" db="EMBL/GenBank/DDBJ databases">
        <authorList>
            <person name="Kucharzyk K."/>
            <person name="Murdoch R.W."/>
            <person name="Higgins S."/>
            <person name="Loffler F."/>
        </authorList>
    </citation>
    <scope>NUCLEOTIDE SEQUENCE</scope>
</reference>
<name>A0A645D7D8_9ZZZZ</name>
<sequence>MKKILLSIREAESLVYEVANDNKQDAKSYTIYSDCPGNDHDGSFPSVPHGRKSDH</sequence>
<comment type="caution">
    <text evidence="2">The sequence shown here is derived from an EMBL/GenBank/DDBJ whole genome shotgun (WGS) entry which is preliminary data.</text>
</comment>
<protein>
    <submittedName>
        <fullName evidence="2">Uncharacterized protein</fullName>
    </submittedName>
</protein>
<evidence type="ECO:0000313" key="2">
    <source>
        <dbReference type="EMBL" id="MPM85440.1"/>
    </source>
</evidence>
<dbReference type="EMBL" id="VSSQ01033748">
    <property type="protein sequence ID" value="MPM85440.1"/>
    <property type="molecule type" value="Genomic_DNA"/>
</dbReference>
<organism evidence="2">
    <name type="scientific">bioreactor metagenome</name>
    <dbReference type="NCBI Taxonomy" id="1076179"/>
    <lineage>
        <taxon>unclassified sequences</taxon>
        <taxon>metagenomes</taxon>
        <taxon>ecological metagenomes</taxon>
    </lineage>
</organism>
<proteinExistence type="predicted"/>
<feature type="region of interest" description="Disordered" evidence="1">
    <location>
        <begin position="32"/>
        <end position="55"/>
    </location>
</feature>
<gene>
    <name evidence="2" type="ORF">SDC9_132521</name>
</gene>